<dbReference type="STRING" id="481448.Minf_1946"/>
<organism evidence="1 2">
    <name type="scientific">Methylacidiphilum infernorum (isolate V4)</name>
    <name type="common">Methylokorus infernorum (strain V4)</name>
    <dbReference type="NCBI Taxonomy" id="481448"/>
    <lineage>
        <taxon>Bacteria</taxon>
        <taxon>Pseudomonadati</taxon>
        <taxon>Verrucomicrobiota</taxon>
        <taxon>Methylacidiphilae</taxon>
        <taxon>Methylacidiphilales</taxon>
        <taxon>Methylacidiphilaceae</taxon>
        <taxon>Methylacidiphilum (ex Ratnadevi et al. 2023)</taxon>
    </lineage>
</organism>
<evidence type="ECO:0000313" key="2">
    <source>
        <dbReference type="Proteomes" id="UP000009149"/>
    </source>
</evidence>
<gene>
    <name evidence="1" type="ordered locus">Minf_1946</name>
</gene>
<reference evidence="1 2" key="1">
    <citation type="journal article" date="2008" name="Biol. Direct">
        <title>Complete genome sequence of the extremely acidophilic methanotroph isolate V4, Methylacidiphilum infernorum, a representative of the bacterial phylum Verrucomicrobia.</title>
        <authorList>
            <person name="Hou S."/>
            <person name="Makarova K.S."/>
            <person name="Saw J.H."/>
            <person name="Senin P."/>
            <person name="Ly B.V."/>
            <person name="Zhou Z."/>
            <person name="Ren Y."/>
            <person name="Wang J."/>
            <person name="Galperin M.Y."/>
            <person name="Omelchenko M.V."/>
            <person name="Wolf Y.I."/>
            <person name="Yutin N."/>
            <person name="Koonin E.V."/>
            <person name="Stott M.B."/>
            <person name="Mountain B.W."/>
            <person name="Crowe M.A."/>
            <person name="Smirnova A.V."/>
            <person name="Dunfield P.F."/>
            <person name="Feng L."/>
            <person name="Wang L."/>
            <person name="Alam M."/>
        </authorList>
    </citation>
    <scope>NUCLEOTIDE SEQUENCE [LARGE SCALE GENOMIC DNA]</scope>
    <source>
        <strain evidence="2">Isolate V4</strain>
    </source>
</reference>
<dbReference type="EMBL" id="CP000975">
    <property type="protein sequence ID" value="ACD84000.1"/>
    <property type="molecule type" value="Genomic_DNA"/>
</dbReference>
<dbReference type="AlphaFoldDB" id="B3DYF2"/>
<protein>
    <submittedName>
        <fullName evidence="1">Uncharacterized protein</fullName>
    </submittedName>
</protein>
<sequence>MGREHIPQEKALSMIDESPNNKKLYNPIFITAPF</sequence>
<dbReference type="Proteomes" id="UP000009149">
    <property type="component" value="Chromosome"/>
</dbReference>
<proteinExistence type="predicted"/>
<name>B3DYF2_METI4</name>
<dbReference type="HOGENOM" id="CLU_3374615_0_0_0"/>
<dbReference type="KEGG" id="min:Minf_1946"/>
<accession>B3DYF2</accession>
<evidence type="ECO:0000313" key="1">
    <source>
        <dbReference type="EMBL" id="ACD84000.1"/>
    </source>
</evidence>